<organism evidence="2">
    <name type="scientific">Notodromas monacha</name>
    <dbReference type="NCBI Taxonomy" id="399045"/>
    <lineage>
        <taxon>Eukaryota</taxon>
        <taxon>Metazoa</taxon>
        <taxon>Ecdysozoa</taxon>
        <taxon>Arthropoda</taxon>
        <taxon>Crustacea</taxon>
        <taxon>Oligostraca</taxon>
        <taxon>Ostracoda</taxon>
        <taxon>Podocopa</taxon>
        <taxon>Podocopida</taxon>
        <taxon>Cypridocopina</taxon>
        <taxon>Cypridoidea</taxon>
        <taxon>Cyprididae</taxon>
        <taxon>Notodromas</taxon>
    </lineage>
</organism>
<keyword evidence="3" id="KW-1185">Reference proteome</keyword>
<protein>
    <submittedName>
        <fullName evidence="2">Uncharacterized protein</fullName>
    </submittedName>
</protein>
<dbReference type="EMBL" id="CAJPEX010000007">
    <property type="protein sequence ID" value="CAG0912320.1"/>
    <property type="molecule type" value="Genomic_DNA"/>
</dbReference>
<feature type="compositionally biased region" description="Basic residues" evidence="1">
    <location>
        <begin position="8"/>
        <end position="21"/>
    </location>
</feature>
<dbReference type="AlphaFoldDB" id="A0A7R9G7K2"/>
<dbReference type="Proteomes" id="UP000678499">
    <property type="component" value="Unassembled WGS sequence"/>
</dbReference>
<gene>
    <name evidence="2" type="ORF">NMOB1V02_LOCUS113</name>
</gene>
<feature type="region of interest" description="Disordered" evidence="1">
    <location>
        <begin position="1"/>
        <end position="21"/>
    </location>
</feature>
<reference evidence="2" key="1">
    <citation type="submission" date="2020-11" db="EMBL/GenBank/DDBJ databases">
        <authorList>
            <person name="Tran Van P."/>
        </authorList>
    </citation>
    <scope>NUCLEOTIDE SEQUENCE</scope>
</reference>
<evidence type="ECO:0000313" key="2">
    <source>
        <dbReference type="EMBL" id="CAD7272168.1"/>
    </source>
</evidence>
<accession>A0A7R9G7K2</accession>
<sequence>MEEEVHSSKRKKSFPRRRYRKKRGAADAVAANRLNVLRQILMLTMGGRIANQRFLIVCEVKPREDLKGRRFSIHAIACENRHSDLEGCSIIRAPDSVGSTPVEERRRKKVEISCRRVSEILFCRDEPVAASIVHVRRELGRHAPPQCKRYKPDFLPLGPPPAAWDPSRVPHGVHGFQTREGLLKSRATADSTKYCCKRRPGNRTSPRTSSQAWKCLKTGIMVSRRVIAAPGKSSHLGFGLLITGSSLSFRERPPGIINTPDTVHKASAILTRALNVKTAQAIVI</sequence>
<proteinExistence type="predicted"/>
<name>A0A7R9G7K2_9CRUS</name>
<evidence type="ECO:0000256" key="1">
    <source>
        <dbReference type="SAM" id="MobiDB-lite"/>
    </source>
</evidence>
<evidence type="ECO:0000313" key="3">
    <source>
        <dbReference type="Proteomes" id="UP000678499"/>
    </source>
</evidence>
<dbReference type="EMBL" id="OA882044">
    <property type="protein sequence ID" value="CAD7272168.1"/>
    <property type="molecule type" value="Genomic_DNA"/>
</dbReference>